<name>A0AAN8F8H4_TRICO</name>
<keyword evidence="1" id="KW-0175">Coiled coil</keyword>
<evidence type="ECO:0000313" key="3">
    <source>
        <dbReference type="EMBL" id="KAK5972380.1"/>
    </source>
</evidence>
<comment type="caution">
    <text evidence="3">The sequence shown here is derived from an EMBL/GenBank/DDBJ whole genome shotgun (WGS) entry which is preliminary data.</text>
</comment>
<evidence type="ECO:0000313" key="4">
    <source>
        <dbReference type="Proteomes" id="UP001331761"/>
    </source>
</evidence>
<dbReference type="EMBL" id="WIXE01016732">
    <property type="protein sequence ID" value="KAK5972380.1"/>
    <property type="molecule type" value="Genomic_DNA"/>
</dbReference>
<feature type="coiled-coil region" evidence="1">
    <location>
        <begin position="2"/>
        <end position="36"/>
    </location>
</feature>
<accession>A0AAN8F8H4</accession>
<feature type="region of interest" description="Disordered" evidence="2">
    <location>
        <begin position="66"/>
        <end position="87"/>
    </location>
</feature>
<dbReference type="AlphaFoldDB" id="A0AAN8F8H4"/>
<reference evidence="3 4" key="1">
    <citation type="submission" date="2019-10" db="EMBL/GenBank/DDBJ databases">
        <title>Assembly and Annotation for the nematode Trichostrongylus colubriformis.</title>
        <authorList>
            <person name="Martin J."/>
        </authorList>
    </citation>
    <scope>NUCLEOTIDE SEQUENCE [LARGE SCALE GENOMIC DNA]</scope>
    <source>
        <strain evidence="3">G859</strain>
        <tissue evidence="3">Whole worm</tissue>
    </source>
</reference>
<evidence type="ECO:0000256" key="1">
    <source>
        <dbReference type="SAM" id="Coils"/>
    </source>
</evidence>
<protein>
    <submittedName>
        <fullName evidence="3">Uncharacterized protein</fullName>
    </submittedName>
</protein>
<evidence type="ECO:0000256" key="2">
    <source>
        <dbReference type="SAM" id="MobiDB-lite"/>
    </source>
</evidence>
<proteinExistence type="predicted"/>
<sequence length="133" mass="14219">MVHLLTCRALGAEAEVEEVEEEAAKAEAEAEAEACLAQSPDDAADEGVVEESTCRLEEKMFQDVAAEDHRADRANDEAHDEAPEEDRVVAVGAAQPHLAAPRREEGGVVEAAVHRSDLAEDDECQDATLVGDL</sequence>
<gene>
    <name evidence="3" type="ORF">GCK32_001424</name>
</gene>
<organism evidence="3 4">
    <name type="scientific">Trichostrongylus colubriformis</name>
    <name type="common">Black scour worm</name>
    <dbReference type="NCBI Taxonomy" id="6319"/>
    <lineage>
        <taxon>Eukaryota</taxon>
        <taxon>Metazoa</taxon>
        <taxon>Ecdysozoa</taxon>
        <taxon>Nematoda</taxon>
        <taxon>Chromadorea</taxon>
        <taxon>Rhabditida</taxon>
        <taxon>Rhabditina</taxon>
        <taxon>Rhabditomorpha</taxon>
        <taxon>Strongyloidea</taxon>
        <taxon>Trichostrongylidae</taxon>
        <taxon>Trichostrongylus</taxon>
    </lineage>
</organism>
<dbReference type="Proteomes" id="UP001331761">
    <property type="component" value="Unassembled WGS sequence"/>
</dbReference>
<keyword evidence="4" id="KW-1185">Reference proteome</keyword>